<gene>
    <name evidence="11" type="ORF">GCM10008018_38720</name>
</gene>
<comment type="caution">
    <text evidence="11">The sequence shown here is derived from an EMBL/GenBank/DDBJ whole genome shotgun (WGS) entry which is preliminary data.</text>
</comment>
<evidence type="ECO:0000313" key="11">
    <source>
        <dbReference type="EMBL" id="GFZ88846.1"/>
    </source>
</evidence>
<evidence type="ECO:0000256" key="4">
    <source>
        <dbReference type="ARBA" id="ARBA00022475"/>
    </source>
</evidence>
<dbReference type="Proteomes" id="UP000615455">
    <property type="component" value="Unassembled WGS sequence"/>
</dbReference>
<evidence type="ECO:0000256" key="7">
    <source>
        <dbReference type="ARBA" id="ARBA00022989"/>
    </source>
</evidence>
<feature type="transmembrane region" description="Helical" evidence="9">
    <location>
        <begin position="90"/>
        <end position="109"/>
    </location>
</feature>
<name>A0ABQ1EWC0_9BACL</name>
<dbReference type="PROSITE" id="PS50928">
    <property type="entry name" value="ABC_TM1"/>
    <property type="match status" value="1"/>
</dbReference>
<evidence type="ECO:0000256" key="2">
    <source>
        <dbReference type="ARBA" id="ARBA00009047"/>
    </source>
</evidence>
<dbReference type="EMBL" id="BMHE01000020">
    <property type="protein sequence ID" value="GFZ88846.1"/>
    <property type="molecule type" value="Genomic_DNA"/>
</dbReference>
<dbReference type="PANTHER" id="PTHR32243">
    <property type="entry name" value="MALTOSE TRANSPORT SYSTEM PERMEASE-RELATED"/>
    <property type="match status" value="1"/>
</dbReference>
<keyword evidence="8 9" id="KW-0472">Membrane</keyword>
<keyword evidence="3 9" id="KW-0813">Transport</keyword>
<evidence type="ECO:0000256" key="9">
    <source>
        <dbReference type="RuleBase" id="RU363032"/>
    </source>
</evidence>
<evidence type="ECO:0000313" key="12">
    <source>
        <dbReference type="Proteomes" id="UP000615455"/>
    </source>
</evidence>
<feature type="transmembrane region" description="Helical" evidence="9">
    <location>
        <begin position="257"/>
        <end position="278"/>
    </location>
</feature>
<feature type="transmembrane region" description="Helical" evidence="9">
    <location>
        <begin position="25"/>
        <end position="46"/>
    </location>
</feature>
<dbReference type="InterPro" id="IPR000515">
    <property type="entry name" value="MetI-like"/>
</dbReference>
<evidence type="ECO:0000256" key="8">
    <source>
        <dbReference type="ARBA" id="ARBA00023136"/>
    </source>
</evidence>
<reference evidence="12" key="1">
    <citation type="journal article" date="2019" name="Int. J. Syst. Evol. Microbiol.">
        <title>The Global Catalogue of Microorganisms (GCM) 10K type strain sequencing project: providing services to taxonomists for standard genome sequencing and annotation.</title>
        <authorList>
            <consortium name="The Broad Institute Genomics Platform"/>
            <consortium name="The Broad Institute Genome Sequencing Center for Infectious Disease"/>
            <person name="Wu L."/>
            <person name="Ma J."/>
        </authorList>
    </citation>
    <scope>NUCLEOTIDE SEQUENCE [LARGE SCALE GENOMIC DNA]</scope>
    <source>
        <strain evidence="12">CGMCC 1.15043</strain>
    </source>
</reference>
<dbReference type="InterPro" id="IPR050901">
    <property type="entry name" value="BP-dep_ABC_trans_perm"/>
</dbReference>
<dbReference type="PANTHER" id="PTHR32243:SF50">
    <property type="entry name" value="MALTOSE_MALTODEXTRIN TRANSPORT SYSTEM PERMEASE PROTEIN MALG"/>
    <property type="match status" value="1"/>
</dbReference>
<feature type="transmembrane region" description="Helical" evidence="9">
    <location>
        <begin position="154"/>
        <end position="177"/>
    </location>
</feature>
<comment type="subcellular location">
    <subcellularLocation>
        <location evidence="1 9">Cell membrane</location>
        <topology evidence="1 9">Multi-pass membrane protein</topology>
    </subcellularLocation>
</comment>
<accession>A0ABQ1EWC0</accession>
<evidence type="ECO:0000256" key="5">
    <source>
        <dbReference type="ARBA" id="ARBA00022597"/>
    </source>
</evidence>
<evidence type="ECO:0000256" key="1">
    <source>
        <dbReference type="ARBA" id="ARBA00004651"/>
    </source>
</evidence>
<feature type="transmembrane region" description="Helical" evidence="9">
    <location>
        <begin position="198"/>
        <end position="223"/>
    </location>
</feature>
<feature type="transmembrane region" description="Helical" evidence="9">
    <location>
        <begin position="121"/>
        <end position="142"/>
    </location>
</feature>
<organism evidence="11 12">
    <name type="scientific">Paenibacillus marchantiophytorum</name>
    <dbReference type="NCBI Taxonomy" id="1619310"/>
    <lineage>
        <taxon>Bacteria</taxon>
        <taxon>Bacillati</taxon>
        <taxon>Bacillota</taxon>
        <taxon>Bacilli</taxon>
        <taxon>Bacillales</taxon>
        <taxon>Paenibacillaceae</taxon>
        <taxon>Paenibacillus</taxon>
    </lineage>
</organism>
<keyword evidence="7 9" id="KW-1133">Transmembrane helix</keyword>
<evidence type="ECO:0000259" key="10">
    <source>
        <dbReference type="PROSITE" id="PS50928"/>
    </source>
</evidence>
<evidence type="ECO:0000256" key="3">
    <source>
        <dbReference type="ARBA" id="ARBA00022448"/>
    </source>
</evidence>
<sequence length="293" mass="32572">MPMAKAMPLTSLSSKRNQKPRRREGWSYVFLGIILIFLLFPVYWILVTSLHTNSELLQLPPKWFPVHMTLASYIEILRSSVFLTFYKNTIFVAVGATVLCIFVSIFAGYALSRFKFKGSNLLTLLFLSAQMFPTVTLVIGLYSQYQALHLLNTLYVLILASTSTSLPFSIMLMRTFFNGISKDLEEAAEIDGASRFKTLFTIIVPLSKPGIMAIAIYTFLIAWDDFLFGLTLVSDIGKRTLSPGLSLTFLGEYSANWSGATAAAAAATIPLLIAFMFLQRYMVEGLTAGGVKE</sequence>
<dbReference type="Gene3D" id="1.10.3720.10">
    <property type="entry name" value="MetI-like"/>
    <property type="match status" value="1"/>
</dbReference>
<evidence type="ECO:0000256" key="6">
    <source>
        <dbReference type="ARBA" id="ARBA00022692"/>
    </source>
</evidence>
<keyword evidence="4" id="KW-1003">Cell membrane</keyword>
<dbReference type="InterPro" id="IPR035906">
    <property type="entry name" value="MetI-like_sf"/>
</dbReference>
<comment type="similarity">
    <text evidence="2">Belongs to the binding-protein-dependent transport system permease family. MalFG subfamily.</text>
</comment>
<keyword evidence="6 9" id="KW-0812">Transmembrane</keyword>
<proteinExistence type="inferred from homology"/>
<protein>
    <submittedName>
        <fullName evidence="11">ABC transporter permease</fullName>
    </submittedName>
</protein>
<feature type="domain" description="ABC transmembrane type-1" evidence="10">
    <location>
        <begin position="86"/>
        <end position="278"/>
    </location>
</feature>
<keyword evidence="12" id="KW-1185">Reference proteome</keyword>
<dbReference type="SUPFAM" id="SSF161098">
    <property type="entry name" value="MetI-like"/>
    <property type="match status" value="1"/>
</dbReference>
<dbReference type="Pfam" id="PF00528">
    <property type="entry name" value="BPD_transp_1"/>
    <property type="match status" value="1"/>
</dbReference>
<dbReference type="CDD" id="cd06261">
    <property type="entry name" value="TM_PBP2"/>
    <property type="match status" value="1"/>
</dbReference>
<dbReference type="RefSeq" id="WP_229757725.1">
    <property type="nucleotide sequence ID" value="NZ_BMHE01000020.1"/>
</dbReference>
<keyword evidence="5" id="KW-0762">Sugar transport</keyword>